<accession>A0ABQ4DZV7</accession>
<keyword evidence="3" id="KW-1185">Reference proteome</keyword>
<dbReference type="RefSeq" id="WP_203866509.1">
    <property type="nucleotide sequence ID" value="NZ_BONW01000013.1"/>
</dbReference>
<dbReference type="GO" id="GO:0016853">
    <property type="term" value="F:isomerase activity"/>
    <property type="evidence" value="ECO:0007669"/>
    <property type="project" value="UniProtKB-KW"/>
</dbReference>
<sequence length="199" mass="20640">MTAPSDLAFARRLPPAEAVAEEAPLIAGAAHEMAARFRAGGRLLAFGTGAGAADAAHLAVEFVHPAVVGARALPAISLVNDGAALTAVTRAHGHGQAFAAQLRMLGRPGDIAVGIGPSPLCRSVRRGLAEAVSGGLLTVALTGTTEPVLPGVRHWFAARTDDPRIAKEIHVTVYHILWELVQVFLDQPAPHSSAREAVR</sequence>
<proteinExistence type="predicted"/>
<evidence type="ECO:0000259" key="1">
    <source>
        <dbReference type="PROSITE" id="PS51464"/>
    </source>
</evidence>
<comment type="caution">
    <text evidence="2">The sequence shown here is derived from an EMBL/GenBank/DDBJ whole genome shotgun (WGS) entry which is preliminary data.</text>
</comment>
<dbReference type="SUPFAM" id="SSF53697">
    <property type="entry name" value="SIS domain"/>
    <property type="match status" value="1"/>
</dbReference>
<protein>
    <submittedName>
        <fullName evidence="2">Phosphoheptose isomerase</fullName>
    </submittedName>
</protein>
<name>A0ABQ4DZV7_9ACTN</name>
<dbReference type="InterPro" id="IPR050099">
    <property type="entry name" value="SIS_GmhA/DiaA_subfam"/>
</dbReference>
<gene>
    <name evidence="2" type="primary">gmhA_2</name>
    <name evidence="2" type="ORF">Pen02_29200</name>
</gene>
<dbReference type="InterPro" id="IPR001347">
    <property type="entry name" value="SIS_dom"/>
</dbReference>
<dbReference type="Gene3D" id="3.40.50.10490">
    <property type="entry name" value="Glucose-6-phosphate isomerase like protein, domain 1"/>
    <property type="match status" value="1"/>
</dbReference>
<evidence type="ECO:0000313" key="3">
    <source>
        <dbReference type="Proteomes" id="UP000646749"/>
    </source>
</evidence>
<dbReference type="PROSITE" id="PS51464">
    <property type="entry name" value="SIS"/>
    <property type="match status" value="1"/>
</dbReference>
<dbReference type="Pfam" id="PF13580">
    <property type="entry name" value="SIS_2"/>
    <property type="match status" value="1"/>
</dbReference>
<evidence type="ECO:0000313" key="2">
    <source>
        <dbReference type="EMBL" id="GIG87984.1"/>
    </source>
</evidence>
<dbReference type="Proteomes" id="UP000646749">
    <property type="component" value="Unassembled WGS sequence"/>
</dbReference>
<dbReference type="PANTHER" id="PTHR30390">
    <property type="entry name" value="SEDOHEPTULOSE 7-PHOSPHATE ISOMERASE / DNAA INITIATOR-ASSOCIATING FACTOR FOR REPLICATION INITIATION"/>
    <property type="match status" value="1"/>
</dbReference>
<organism evidence="2 3">
    <name type="scientific">Plantactinospora endophytica</name>
    <dbReference type="NCBI Taxonomy" id="673535"/>
    <lineage>
        <taxon>Bacteria</taxon>
        <taxon>Bacillati</taxon>
        <taxon>Actinomycetota</taxon>
        <taxon>Actinomycetes</taxon>
        <taxon>Micromonosporales</taxon>
        <taxon>Micromonosporaceae</taxon>
        <taxon>Plantactinospora</taxon>
    </lineage>
</organism>
<dbReference type="EMBL" id="BONW01000013">
    <property type="protein sequence ID" value="GIG87984.1"/>
    <property type="molecule type" value="Genomic_DNA"/>
</dbReference>
<reference evidence="2 3" key="1">
    <citation type="submission" date="2021-01" db="EMBL/GenBank/DDBJ databases">
        <title>Whole genome shotgun sequence of Plantactinospora endophytica NBRC 110450.</title>
        <authorList>
            <person name="Komaki H."/>
            <person name="Tamura T."/>
        </authorList>
    </citation>
    <scope>NUCLEOTIDE SEQUENCE [LARGE SCALE GENOMIC DNA]</scope>
    <source>
        <strain evidence="2 3">NBRC 110450</strain>
    </source>
</reference>
<feature type="domain" description="SIS" evidence="1">
    <location>
        <begin position="33"/>
        <end position="199"/>
    </location>
</feature>
<dbReference type="InterPro" id="IPR046348">
    <property type="entry name" value="SIS_dom_sf"/>
</dbReference>
<keyword evidence="2" id="KW-0413">Isomerase</keyword>